<dbReference type="Pfam" id="PF13692">
    <property type="entry name" value="Glyco_trans_1_4"/>
    <property type="match status" value="1"/>
</dbReference>
<evidence type="ECO:0000256" key="1">
    <source>
        <dbReference type="ARBA" id="ARBA00022676"/>
    </source>
</evidence>
<evidence type="ECO:0000256" key="2">
    <source>
        <dbReference type="ARBA" id="ARBA00022679"/>
    </source>
</evidence>
<dbReference type="CDD" id="cd03801">
    <property type="entry name" value="GT4_PimA-like"/>
    <property type="match status" value="1"/>
</dbReference>
<reference evidence="4 5" key="1">
    <citation type="submission" date="2016-10" db="EMBL/GenBank/DDBJ databases">
        <title>Draft Genome sequence of Roseomonas sp. strain M3.</title>
        <authorList>
            <person name="Subhash Y."/>
            <person name="Lee S."/>
        </authorList>
    </citation>
    <scope>NUCLEOTIDE SEQUENCE [LARGE SCALE GENOMIC DNA]</scope>
    <source>
        <strain evidence="4 5">M3</strain>
    </source>
</reference>
<dbReference type="PANTHER" id="PTHR12526:SF510">
    <property type="entry name" value="D-INOSITOL 3-PHOSPHATE GLYCOSYLTRANSFERASE"/>
    <property type="match status" value="1"/>
</dbReference>
<dbReference type="Gene3D" id="3.40.50.2000">
    <property type="entry name" value="Glycogen Phosphorylase B"/>
    <property type="match status" value="2"/>
</dbReference>
<gene>
    <name evidence="4" type="ORF">BKE38_11045</name>
</gene>
<accession>A0A1V2H3Y6</accession>
<organism evidence="4 5">
    <name type="scientific">Teichococcus deserti</name>
    <dbReference type="NCBI Taxonomy" id="1817963"/>
    <lineage>
        <taxon>Bacteria</taxon>
        <taxon>Pseudomonadati</taxon>
        <taxon>Pseudomonadota</taxon>
        <taxon>Alphaproteobacteria</taxon>
        <taxon>Acetobacterales</taxon>
        <taxon>Roseomonadaceae</taxon>
        <taxon>Roseomonas</taxon>
    </lineage>
</organism>
<sequence length="1021" mass="110838">MAVLSTAFVAAGAEVAIQPGDARLGPWQVTAKRSSAELRLSLSATGLSLTSAAEAEVVSLFAEIAVPLEARQAGLQLAVTLRAADRRALRGALDSIALLRLGRRERRIPLASWGGDLFLDDATEELRLSAGLAWPFQDGRHAIELRLRPTVLPVALAAITLDLALQPERPVAAPRPAWPAFGSPTRSATLPLQVAVLSWDVSDNPLGRAHILADMIGRHHGVELLGSEFARPGAGAWAPLQDSPLPLRSFPGGSMPEFLAAAIAFASTVSCDIVYLSKPRLPGMLLALLIAHRLGCPVILDLDDHELAFFGPEATPCGFEALEAPATPAPVAELMKPQGRFWTSLAETLVGSFAHRSVASAALAVRFSGLLVRHARDEARFRPDPVARDAIRAELGLAETDRVILFAGTPRRHKGLDRLIAALAAIDDPRLLLVVVGTVHDRGYQRELAAVEKLRIRFLPDAPFARLPALLRMADGVCLLQDQASPISAFQTPAKLSDALSMGIPLAMTPVPAAMELAAQGLVTLIPDEAALRAWLLAIATAGEDSAAAGRRRDWFEAELSYAVNGARLERGLARALEAPVEWAPEWTQLFRHLNRRFGAALPEAPPAWAARSPRAAPVVRRRRPLDLVCFWKQNDTGIYGRRHDMLLKYLRQNEQVGSIVQFDAPIRVDQLHEQAAGADRPLEHGKLIHDATARRFLELDDEPGMVRRTFVHARDRGTSFLGRSLPRRDDYPAYVAEVVARHCRGPVVGWSWPIAPLFPQVAESLGFDLVVADLIDDQRSMARDAVRAAEAEQAYAAGLASADLAFANCAAVAEAFAAVSPAPIHVVPNACEFYAEAGGRPRELEGIEGPVIGYVGNLRARIDIELLDSILAQRPGWTFVLIGSAHNTTEILRLRRHPNLLLLGPKVYEEALTYMRRFDVAIMPHLRNAVSDRMNPLKLYVYVALGIPVVSSDVANIDELRGRIAVAGDRADFLHQLDAAIARRGFVGPSRPPAAEELWPISWPRRVADMVGLCRQALLG</sequence>
<protein>
    <recommendedName>
        <fullName evidence="3">Glycosyl transferase family 1 domain-containing protein</fullName>
    </recommendedName>
</protein>
<name>A0A1V2H3Y6_9PROT</name>
<proteinExistence type="predicted"/>
<dbReference type="Pfam" id="PF00534">
    <property type="entry name" value="Glycos_transf_1"/>
    <property type="match status" value="1"/>
</dbReference>
<dbReference type="AlphaFoldDB" id="A0A1V2H3Y6"/>
<comment type="caution">
    <text evidence="4">The sequence shown here is derived from an EMBL/GenBank/DDBJ whole genome shotgun (WGS) entry which is preliminary data.</text>
</comment>
<dbReference type="PANTHER" id="PTHR12526">
    <property type="entry name" value="GLYCOSYLTRANSFERASE"/>
    <property type="match status" value="1"/>
</dbReference>
<evidence type="ECO:0000313" key="5">
    <source>
        <dbReference type="Proteomes" id="UP000188879"/>
    </source>
</evidence>
<keyword evidence="5" id="KW-1185">Reference proteome</keyword>
<dbReference type="GO" id="GO:0016757">
    <property type="term" value="F:glycosyltransferase activity"/>
    <property type="evidence" value="ECO:0007669"/>
    <property type="project" value="UniProtKB-KW"/>
</dbReference>
<evidence type="ECO:0000259" key="3">
    <source>
        <dbReference type="Pfam" id="PF00534"/>
    </source>
</evidence>
<dbReference type="InterPro" id="IPR001296">
    <property type="entry name" value="Glyco_trans_1"/>
</dbReference>
<evidence type="ECO:0000313" key="4">
    <source>
        <dbReference type="EMBL" id="ONG54004.1"/>
    </source>
</evidence>
<feature type="domain" description="Glycosyl transferase family 1" evidence="3">
    <location>
        <begin position="388"/>
        <end position="522"/>
    </location>
</feature>
<dbReference type="SUPFAM" id="SSF53756">
    <property type="entry name" value="UDP-Glycosyltransferase/glycogen phosphorylase"/>
    <property type="match status" value="2"/>
</dbReference>
<dbReference type="OrthoDB" id="9769600at2"/>
<keyword evidence="1" id="KW-0328">Glycosyltransferase</keyword>
<dbReference type="Proteomes" id="UP000188879">
    <property type="component" value="Unassembled WGS sequence"/>
</dbReference>
<dbReference type="RefSeq" id="WP_076957412.1">
    <property type="nucleotide sequence ID" value="NZ_MLCO01000090.1"/>
</dbReference>
<keyword evidence="2" id="KW-0808">Transferase</keyword>
<dbReference type="EMBL" id="MLCO01000090">
    <property type="protein sequence ID" value="ONG54004.1"/>
    <property type="molecule type" value="Genomic_DNA"/>
</dbReference>